<dbReference type="Proteomes" id="UP000316921">
    <property type="component" value="Chromosome"/>
</dbReference>
<dbReference type="InterPro" id="IPR008930">
    <property type="entry name" value="Terpenoid_cyclase/PrenylTrfase"/>
</dbReference>
<dbReference type="EMBL" id="CP036287">
    <property type="protein sequence ID" value="QDU66913.1"/>
    <property type="molecule type" value="Genomic_DNA"/>
</dbReference>
<reference evidence="3 4" key="1">
    <citation type="submission" date="2019-02" db="EMBL/GenBank/DDBJ databases">
        <title>Deep-cultivation of Planctomycetes and their phenomic and genomic characterization uncovers novel biology.</title>
        <authorList>
            <person name="Wiegand S."/>
            <person name="Jogler M."/>
            <person name="Boedeker C."/>
            <person name="Pinto D."/>
            <person name="Vollmers J."/>
            <person name="Rivas-Marin E."/>
            <person name="Kohn T."/>
            <person name="Peeters S.H."/>
            <person name="Heuer A."/>
            <person name="Rast P."/>
            <person name="Oberbeckmann S."/>
            <person name="Bunk B."/>
            <person name="Jeske O."/>
            <person name="Meyerdierks A."/>
            <person name="Storesund J.E."/>
            <person name="Kallscheuer N."/>
            <person name="Luecker S."/>
            <person name="Lage O.M."/>
            <person name="Pohl T."/>
            <person name="Merkel B.J."/>
            <person name="Hornburger P."/>
            <person name="Mueller R.-W."/>
            <person name="Bruemmer F."/>
            <person name="Labrenz M."/>
            <person name="Spormann A.M."/>
            <person name="Op den Camp H."/>
            <person name="Overmann J."/>
            <person name="Amann R."/>
            <person name="Jetten M.S.M."/>
            <person name="Mascher T."/>
            <person name="Medema M.H."/>
            <person name="Devos D.P."/>
            <person name="Kaster A.-K."/>
            <person name="Ovreas L."/>
            <person name="Rohde M."/>
            <person name="Galperin M.Y."/>
            <person name="Jogler C."/>
        </authorList>
    </citation>
    <scope>NUCLEOTIDE SEQUENCE [LARGE SCALE GENOMIC DNA]</scope>
    <source>
        <strain evidence="3 4">Pla133</strain>
    </source>
</reference>
<keyword evidence="2" id="KW-0732">Signal</keyword>
<dbReference type="RefSeq" id="WP_145064715.1">
    <property type="nucleotide sequence ID" value="NZ_CP036287.1"/>
</dbReference>
<dbReference type="AlphaFoldDB" id="A0A518BIZ2"/>
<evidence type="ECO:0000313" key="3">
    <source>
        <dbReference type="EMBL" id="QDU66913.1"/>
    </source>
</evidence>
<evidence type="ECO:0000256" key="2">
    <source>
        <dbReference type="SAM" id="SignalP"/>
    </source>
</evidence>
<keyword evidence="4" id="KW-1185">Reference proteome</keyword>
<protein>
    <recommendedName>
        <fullName evidence="5">F5/8 type C domain protein</fullName>
    </recommendedName>
</protein>
<dbReference type="Gene3D" id="2.60.120.260">
    <property type="entry name" value="Galactose-binding domain-like"/>
    <property type="match status" value="1"/>
</dbReference>
<accession>A0A518BIZ2</accession>
<proteinExistence type="predicted"/>
<dbReference type="SUPFAM" id="SSF48239">
    <property type="entry name" value="Terpenoid cyclases/Protein prenyltransferases"/>
    <property type="match status" value="1"/>
</dbReference>
<organism evidence="3 4">
    <name type="scientific">Engelhardtia mirabilis</name>
    <dbReference type="NCBI Taxonomy" id="2528011"/>
    <lineage>
        <taxon>Bacteria</taxon>
        <taxon>Pseudomonadati</taxon>
        <taxon>Planctomycetota</taxon>
        <taxon>Planctomycetia</taxon>
        <taxon>Planctomycetia incertae sedis</taxon>
        <taxon>Engelhardtia</taxon>
    </lineage>
</organism>
<sequence length="837" mass="91048" precursor="true">MLQRFPPAALVLALLSTAASAAWPSPAAPTQGAVDQTAVVWEVLQPTRVTSVNGVEHELLEDRSILAVGEFAARDTVVVDFELELPGISAVRVEALRDERLPAGGPGLGDGGLFKLAEVRVGVSSSTRSRTTQPVPIIAAVGTPDDLAGPARHAADSNVATAWGPSRTVERDLEGVFFLGAPLADKGRGILRVELDQNHADNRCLGRFRISVTRDPQAGVRLGAMGDEVDAELAAAVDQAIRRGVGSLLRGQQLDGSWRYLEDSNRTGSTALAVYTLIKCGVGRDHPSVVRGIEYVLAHPGDNVYVASIQIMALALFDPVGNLGRIDELAEYLVETEVRGWAYPVTPSAEVDLSNTQYALLALRTAADLGVEIPSKVWKNAAKATLKHRERSKGSDPATGFGYRVGHDPTGAMTAAGITILAIAAEQVGKNTEEWERAVEEGVLWLAREFSVTRNPKPARAPGAAYDDQDRWWGYYLYGLERVAGLLHLDHIGPHDWYAQGARMLLDHQNEYGVWTPRAYGDDGQEVSDSCFALLFLSRATGATTGESSGGRRPTASSGGPDDDVQVRAAGDAPWRIWIQGYSEDALDEVQWPDGGGLRVAEVRWELVDSAGQVLEVLERVDGVADRDALLVRFPVELRFRDRGDHRVRVTVEALLADGERVALRSKPVTLHTDFVDRPELLDYARDSGDNLLARAERRTQVSSELGGQWNASKATDGLQAKGWISADDDSRPSIKIELEEPVRADTLLLSRAHEPWSAAPWRTGRVAAVTITLNGDTTFEVELIDDDWTKTQVDLGRRRRIKEIEIRVREVTGVHPDHPDYAGVGFGEIELRDSKP</sequence>
<name>A0A518BIZ2_9BACT</name>
<dbReference type="KEGG" id="pbap:Pla133_19890"/>
<evidence type="ECO:0000313" key="4">
    <source>
        <dbReference type="Proteomes" id="UP000316921"/>
    </source>
</evidence>
<feature type="signal peptide" evidence="2">
    <location>
        <begin position="1"/>
        <end position="21"/>
    </location>
</feature>
<evidence type="ECO:0000256" key="1">
    <source>
        <dbReference type="SAM" id="MobiDB-lite"/>
    </source>
</evidence>
<feature type="compositionally biased region" description="Low complexity" evidence="1">
    <location>
        <begin position="543"/>
        <end position="553"/>
    </location>
</feature>
<dbReference type="Gene3D" id="1.50.10.20">
    <property type="match status" value="2"/>
</dbReference>
<feature type="chain" id="PRO_5021793212" description="F5/8 type C domain protein" evidence="2">
    <location>
        <begin position="22"/>
        <end position="837"/>
    </location>
</feature>
<feature type="region of interest" description="Disordered" evidence="1">
    <location>
        <begin position="543"/>
        <end position="567"/>
    </location>
</feature>
<evidence type="ECO:0008006" key="5">
    <source>
        <dbReference type="Google" id="ProtNLM"/>
    </source>
</evidence>
<dbReference type="CDD" id="cd00688">
    <property type="entry name" value="ISOPREN_C2_like"/>
    <property type="match status" value="1"/>
</dbReference>
<gene>
    <name evidence="3" type="ORF">Pla133_19890</name>
</gene>